<reference evidence="3 4" key="1">
    <citation type="submission" date="2017-09" db="EMBL/GenBank/DDBJ databases">
        <title>Genome sequences of Natrinema ejinorence JCM 13890T.</title>
        <authorList>
            <person name="Roh S.W."/>
            <person name="Kim Y.B."/>
            <person name="Kim J.Y."/>
        </authorList>
    </citation>
    <scope>NUCLEOTIDE SEQUENCE [LARGE SCALE GENOMIC DNA]</scope>
    <source>
        <strain evidence="3 4">JCM 13890</strain>
    </source>
</reference>
<sequence length="869" mass="92209">MRTTYMSERNSGMFINNTRRELLKVAGAGALFSTTGIVSGQDGGGTSGGAKQWTFSTEGAVQSSPTVVDGTVFVGSDDHNVYALDANTGAEKWDSPFETSGDLYSSPAVTNNSVYIADGSGVVYAINADDGTEQWQYETGASDINSSPTVANGTVYIGAGDQNVYAVDAADGTERWDSPVSTDGAVDSSPTVSDGTVYVGSNDNSVYAITADDGSVKWSFETGDSIVSSPTVANGTVYVGSYDFHFYAIDADSGEKEWRTNMDSGVYSSPTVADGAVYAADYSFGTLFELQADSGERTPIAPDVTANPIRSSPTVADGIVYIGDGDGTVYAFDPTAKTADRVEQWRFSTDGVIDSSPTVVDGTVYVGSNDGTVYALDAGVEGSSEGSRVTLGTLGHHSKAADTGSSDSPPAEITVDRDTLQFGANVVGGTPTKKFTITNDSEREVRITPESMDEITFIEESWMVDEYDSSVPPFDIPKGETVPLTVELDTTEALESQGSDVSLSIPFYANEKTVATISVEAAILDDPDTLDEMATAAQRTAEMFSSEAAKKESVKELSNAYINIAQITYELSDKDYSDAEDELTAFRDNINNIRHSTSIGSALNYAQGFQEDDYYNKYTSAASNFETAATRLEEDHSNQEAAKKFDDGISKVRELADEWVGDGGLNSDRHAFKKALQNGTPATAEDVQTIVDEYTTAITTFVDVTALSSSMLTLTASPVNTTVTDPEGRVVGPDRVEIPNGSYHEVTLDGAGSTEELIVIQDRQPGSYDVDVTAEQNADTTDSYSIGVSSDGGDTQLADKEQIQSIPSDGYTIRSPSTVADDGLPTDPGEPSFQEVLEVLQAHNTGEQYNGVDVGFQDVLEVVSAYNAG</sequence>
<evidence type="ECO:0000256" key="1">
    <source>
        <dbReference type="SAM" id="MobiDB-lite"/>
    </source>
</evidence>
<dbReference type="InterPro" id="IPR011047">
    <property type="entry name" value="Quinoprotein_ADH-like_sf"/>
</dbReference>
<proteinExistence type="predicted"/>
<evidence type="ECO:0000313" key="4">
    <source>
        <dbReference type="Proteomes" id="UP000219689"/>
    </source>
</evidence>
<dbReference type="Gene3D" id="2.130.10.10">
    <property type="entry name" value="YVTN repeat-like/Quinoprotein amine dehydrogenase"/>
    <property type="match status" value="3"/>
</dbReference>
<name>A0A2A5QUU2_9EURY</name>
<dbReference type="SUPFAM" id="SSF50998">
    <property type="entry name" value="Quinoprotein alcohol dehydrogenase-like"/>
    <property type="match status" value="2"/>
</dbReference>
<accession>A0A2A5QUU2</accession>
<dbReference type="Pfam" id="PF13570">
    <property type="entry name" value="Beta-prop_ACSF4"/>
    <property type="match status" value="1"/>
</dbReference>
<comment type="caution">
    <text evidence="3">The sequence shown here is derived from an EMBL/GenBank/DDBJ whole genome shotgun (WGS) entry which is preliminary data.</text>
</comment>
<keyword evidence="4" id="KW-1185">Reference proteome</keyword>
<feature type="domain" description="Pyrrolo-quinoline quinone repeat" evidence="2">
    <location>
        <begin position="144"/>
        <end position="378"/>
    </location>
</feature>
<dbReference type="InterPro" id="IPR018391">
    <property type="entry name" value="PQQ_b-propeller_rpt"/>
</dbReference>
<dbReference type="PANTHER" id="PTHR34512">
    <property type="entry name" value="CELL SURFACE PROTEIN"/>
    <property type="match status" value="1"/>
</dbReference>
<evidence type="ECO:0000259" key="2">
    <source>
        <dbReference type="Pfam" id="PF13570"/>
    </source>
</evidence>
<dbReference type="Proteomes" id="UP000219689">
    <property type="component" value="Unassembled WGS sequence"/>
</dbReference>
<evidence type="ECO:0000313" key="3">
    <source>
        <dbReference type="EMBL" id="PCR90606.1"/>
    </source>
</evidence>
<dbReference type="EMBL" id="NXNI01000001">
    <property type="protein sequence ID" value="PCR90606.1"/>
    <property type="molecule type" value="Genomic_DNA"/>
</dbReference>
<dbReference type="PANTHER" id="PTHR34512:SF30">
    <property type="entry name" value="OUTER MEMBRANE PROTEIN ASSEMBLY FACTOR BAMB"/>
    <property type="match status" value="1"/>
</dbReference>
<organism evidence="3 4">
    <name type="scientific">Natrinema ejinorense</name>
    <dbReference type="NCBI Taxonomy" id="373386"/>
    <lineage>
        <taxon>Archaea</taxon>
        <taxon>Methanobacteriati</taxon>
        <taxon>Methanobacteriota</taxon>
        <taxon>Stenosarchaea group</taxon>
        <taxon>Halobacteria</taxon>
        <taxon>Halobacteriales</taxon>
        <taxon>Natrialbaceae</taxon>
        <taxon>Natrinema</taxon>
    </lineage>
</organism>
<dbReference type="InterPro" id="IPR002372">
    <property type="entry name" value="PQQ_rpt_dom"/>
</dbReference>
<dbReference type="SMART" id="SM00564">
    <property type="entry name" value="PQQ"/>
    <property type="match status" value="8"/>
</dbReference>
<dbReference type="InterPro" id="IPR015943">
    <property type="entry name" value="WD40/YVTN_repeat-like_dom_sf"/>
</dbReference>
<dbReference type="AlphaFoldDB" id="A0A2A5QUU2"/>
<protein>
    <recommendedName>
        <fullName evidence="2">Pyrrolo-quinoline quinone repeat domain-containing protein</fullName>
    </recommendedName>
</protein>
<feature type="region of interest" description="Disordered" evidence="1">
    <location>
        <begin position="806"/>
        <end position="830"/>
    </location>
</feature>
<gene>
    <name evidence="3" type="ORF">CP557_08855</name>
</gene>